<feature type="region of interest" description="Disordered" evidence="1">
    <location>
        <begin position="1"/>
        <end position="25"/>
    </location>
</feature>
<evidence type="ECO:0000256" key="1">
    <source>
        <dbReference type="SAM" id="MobiDB-lite"/>
    </source>
</evidence>
<protein>
    <submittedName>
        <fullName evidence="3">Uncharacterized protein</fullName>
    </submittedName>
</protein>
<feature type="compositionally biased region" description="Low complexity" evidence="1">
    <location>
        <begin position="11"/>
        <end position="25"/>
    </location>
</feature>
<feature type="transmembrane region" description="Helical" evidence="2">
    <location>
        <begin position="71"/>
        <end position="89"/>
    </location>
</feature>
<accession>A0A368QK52</accession>
<proteinExistence type="predicted"/>
<keyword evidence="2" id="KW-1133">Transmembrane helix</keyword>
<name>A0A368QK52_SETIT</name>
<keyword evidence="2" id="KW-0472">Membrane</keyword>
<gene>
    <name evidence="3" type="ORF">SETIT_3G294000v2</name>
</gene>
<dbReference type="EMBL" id="CM003530">
    <property type="protein sequence ID" value="RCV18349.1"/>
    <property type="molecule type" value="Genomic_DNA"/>
</dbReference>
<evidence type="ECO:0000313" key="3">
    <source>
        <dbReference type="EMBL" id="RCV18349.1"/>
    </source>
</evidence>
<keyword evidence="2" id="KW-0812">Transmembrane</keyword>
<reference evidence="3" key="1">
    <citation type="journal article" date="2012" name="Nat. Biotechnol.">
        <title>Reference genome sequence of the model plant Setaria.</title>
        <authorList>
            <person name="Bennetzen J.L."/>
            <person name="Schmutz J."/>
            <person name="Wang H."/>
            <person name="Percifield R."/>
            <person name="Hawkins J."/>
            <person name="Pontaroli A.C."/>
            <person name="Estep M."/>
            <person name="Feng L."/>
            <person name="Vaughn J.N."/>
            <person name="Grimwood J."/>
            <person name="Jenkins J."/>
            <person name="Barry K."/>
            <person name="Lindquist E."/>
            <person name="Hellsten U."/>
            <person name="Deshpande S."/>
            <person name="Wang X."/>
            <person name="Wu X."/>
            <person name="Mitros T."/>
            <person name="Triplett J."/>
            <person name="Yang X."/>
            <person name="Ye C.Y."/>
            <person name="Mauro-Herrera M."/>
            <person name="Wang L."/>
            <person name="Li P."/>
            <person name="Sharma M."/>
            <person name="Sharma R."/>
            <person name="Ronald P.C."/>
            <person name="Panaud O."/>
            <person name="Kellogg E.A."/>
            <person name="Brutnell T.P."/>
            <person name="Doust A.N."/>
            <person name="Tuskan G.A."/>
            <person name="Rokhsar D."/>
            <person name="Devos K.M."/>
        </authorList>
    </citation>
    <scope>NUCLEOTIDE SEQUENCE [LARGE SCALE GENOMIC DNA]</scope>
    <source>
        <strain evidence="3">Yugu1</strain>
    </source>
</reference>
<organism evidence="3">
    <name type="scientific">Setaria italica</name>
    <name type="common">Foxtail millet</name>
    <name type="synonym">Panicum italicum</name>
    <dbReference type="NCBI Taxonomy" id="4555"/>
    <lineage>
        <taxon>Eukaryota</taxon>
        <taxon>Viridiplantae</taxon>
        <taxon>Streptophyta</taxon>
        <taxon>Embryophyta</taxon>
        <taxon>Tracheophyta</taxon>
        <taxon>Spermatophyta</taxon>
        <taxon>Magnoliopsida</taxon>
        <taxon>Liliopsida</taxon>
        <taxon>Poales</taxon>
        <taxon>Poaceae</taxon>
        <taxon>PACMAD clade</taxon>
        <taxon>Panicoideae</taxon>
        <taxon>Panicodae</taxon>
        <taxon>Paniceae</taxon>
        <taxon>Cenchrinae</taxon>
        <taxon>Setaria</taxon>
    </lineage>
</organism>
<evidence type="ECO:0000256" key="2">
    <source>
        <dbReference type="SAM" id="Phobius"/>
    </source>
</evidence>
<dbReference type="AlphaFoldDB" id="A0A368QK52"/>
<sequence>MAYPSSEGRSRSYGQISSIPSSSFVGSYCSEKSSCDTTRWHPESKCDHGLRAVVKYSWTFLNLGCWHNVKLTHVLLALFVVVVGSMLNGKAK</sequence>
<reference evidence="3" key="2">
    <citation type="submission" date="2015-07" db="EMBL/GenBank/DDBJ databases">
        <authorList>
            <person name="Noorani M."/>
        </authorList>
    </citation>
    <scope>NUCLEOTIDE SEQUENCE</scope>
    <source>
        <strain evidence="3">Yugu1</strain>
    </source>
</reference>